<evidence type="ECO:0000313" key="3">
    <source>
        <dbReference type="Proteomes" id="UP000639606"/>
    </source>
</evidence>
<dbReference type="Pfam" id="PF13592">
    <property type="entry name" value="HTH_33"/>
    <property type="match status" value="1"/>
</dbReference>
<dbReference type="Pfam" id="PF13384">
    <property type="entry name" value="HTH_23"/>
    <property type="match status" value="1"/>
</dbReference>
<dbReference type="InterPro" id="IPR025959">
    <property type="entry name" value="Winged_HTH_dom"/>
</dbReference>
<proteinExistence type="predicted"/>
<dbReference type="Gene3D" id="1.10.260.40">
    <property type="entry name" value="lambda repressor-like DNA-binding domains"/>
    <property type="match status" value="1"/>
</dbReference>
<dbReference type="PROSITE" id="PS50943">
    <property type="entry name" value="HTH_CROC1"/>
    <property type="match status" value="1"/>
</dbReference>
<keyword evidence="3" id="KW-1185">Reference proteome</keyword>
<sequence length="178" mass="20267">MRLGGGLTGPERQEREQVRLRAADLFDQGMSQADIARLLGVSPQAVSQWRKHFTEHGVDGLLSAGPSGARCYLDDEQIRTVLRELDKGPAAHGWADQRWTLARIGRVITETTGVVYAAPDGIWRLLRRIGWSWQMPRTRALERNEEVITAWRTEVWPRVKHPRARQRGSASRTKRAPR</sequence>
<reference evidence="2" key="1">
    <citation type="journal article" date="2014" name="Int. J. Syst. Evol. Microbiol.">
        <title>Complete genome sequence of Corynebacterium casei LMG S-19264T (=DSM 44701T), isolated from a smear-ripened cheese.</title>
        <authorList>
            <consortium name="US DOE Joint Genome Institute (JGI-PGF)"/>
            <person name="Walter F."/>
            <person name="Albersmeier A."/>
            <person name="Kalinowski J."/>
            <person name="Ruckert C."/>
        </authorList>
    </citation>
    <scope>NUCLEOTIDE SEQUENCE</scope>
    <source>
        <strain evidence="2">JCM 3313</strain>
    </source>
</reference>
<protein>
    <recommendedName>
        <fullName evidence="1">HTH cro/C1-type domain-containing protein</fullName>
    </recommendedName>
</protein>
<dbReference type="Proteomes" id="UP000639606">
    <property type="component" value="Unassembled WGS sequence"/>
</dbReference>
<name>A0A918EDI7_9PSEU</name>
<accession>A0A918EDI7</accession>
<evidence type="ECO:0000313" key="2">
    <source>
        <dbReference type="EMBL" id="GGP50969.1"/>
    </source>
</evidence>
<comment type="caution">
    <text evidence="2">The sequence shown here is derived from an EMBL/GenBank/DDBJ whole genome shotgun (WGS) entry which is preliminary data.</text>
</comment>
<dbReference type="EMBL" id="BMRG01000003">
    <property type="protein sequence ID" value="GGP50969.1"/>
    <property type="molecule type" value="Genomic_DNA"/>
</dbReference>
<feature type="domain" description="HTH cro/C1-type" evidence="1">
    <location>
        <begin position="28"/>
        <end position="49"/>
    </location>
</feature>
<dbReference type="RefSeq" id="WP_189223275.1">
    <property type="nucleotide sequence ID" value="NZ_BMRG01000003.1"/>
</dbReference>
<dbReference type="GO" id="GO:0003677">
    <property type="term" value="F:DNA binding"/>
    <property type="evidence" value="ECO:0007669"/>
    <property type="project" value="InterPro"/>
</dbReference>
<dbReference type="SUPFAM" id="SSF46689">
    <property type="entry name" value="Homeodomain-like"/>
    <property type="match status" value="1"/>
</dbReference>
<organism evidence="2 3">
    <name type="scientific">Saccharothrix coeruleofusca</name>
    <dbReference type="NCBI Taxonomy" id="33919"/>
    <lineage>
        <taxon>Bacteria</taxon>
        <taxon>Bacillati</taxon>
        <taxon>Actinomycetota</taxon>
        <taxon>Actinomycetes</taxon>
        <taxon>Pseudonocardiales</taxon>
        <taxon>Pseudonocardiaceae</taxon>
        <taxon>Saccharothrix</taxon>
    </lineage>
</organism>
<dbReference type="InterPro" id="IPR010982">
    <property type="entry name" value="Lambda_DNA-bd_dom_sf"/>
</dbReference>
<dbReference type="AlphaFoldDB" id="A0A918EDI7"/>
<reference evidence="2" key="2">
    <citation type="submission" date="2020-09" db="EMBL/GenBank/DDBJ databases">
        <authorList>
            <person name="Sun Q."/>
            <person name="Ohkuma M."/>
        </authorList>
    </citation>
    <scope>NUCLEOTIDE SEQUENCE</scope>
    <source>
        <strain evidence="2">JCM 3313</strain>
    </source>
</reference>
<dbReference type="InterPro" id="IPR001387">
    <property type="entry name" value="Cro/C1-type_HTH"/>
</dbReference>
<gene>
    <name evidence="2" type="ORF">GCM10010185_24240</name>
</gene>
<dbReference type="InterPro" id="IPR009057">
    <property type="entry name" value="Homeodomain-like_sf"/>
</dbReference>
<evidence type="ECO:0000259" key="1">
    <source>
        <dbReference type="PROSITE" id="PS50943"/>
    </source>
</evidence>